<dbReference type="EMBL" id="CAJVPM010048219">
    <property type="protein sequence ID" value="CAG8722529.1"/>
    <property type="molecule type" value="Genomic_DNA"/>
</dbReference>
<comment type="caution">
    <text evidence="1">The sequence shown here is derived from an EMBL/GenBank/DDBJ whole genome shotgun (WGS) entry which is preliminary data.</text>
</comment>
<feature type="non-terminal residue" evidence="1">
    <location>
        <position position="50"/>
    </location>
</feature>
<reference evidence="1" key="1">
    <citation type="submission" date="2021-06" db="EMBL/GenBank/DDBJ databases">
        <authorList>
            <person name="Kallberg Y."/>
            <person name="Tangrot J."/>
            <person name="Rosling A."/>
        </authorList>
    </citation>
    <scope>NUCLEOTIDE SEQUENCE</scope>
    <source>
        <strain evidence="1">AU212A</strain>
    </source>
</reference>
<name>A0ACA9PY26_9GLOM</name>
<dbReference type="Proteomes" id="UP000789860">
    <property type="component" value="Unassembled WGS sequence"/>
</dbReference>
<evidence type="ECO:0000313" key="1">
    <source>
        <dbReference type="EMBL" id="CAG8722529.1"/>
    </source>
</evidence>
<sequence length="50" mass="5860">YVDIKNFKAIKILTQNKNEQFLLVKFNTNTTLDQIASTLNVDKNKFNELK</sequence>
<gene>
    <name evidence="1" type="ORF">SCALOS_LOCUS11311</name>
</gene>
<keyword evidence="2" id="KW-1185">Reference proteome</keyword>
<accession>A0ACA9PY26</accession>
<evidence type="ECO:0000313" key="2">
    <source>
        <dbReference type="Proteomes" id="UP000789860"/>
    </source>
</evidence>
<feature type="non-terminal residue" evidence="1">
    <location>
        <position position="1"/>
    </location>
</feature>
<organism evidence="1 2">
    <name type="scientific">Scutellospora calospora</name>
    <dbReference type="NCBI Taxonomy" id="85575"/>
    <lineage>
        <taxon>Eukaryota</taxon>
        <taxon>Fungi</taxon>
        <taxon>Fungi incertae sedis</taxon>
        <taxon>Mucoromycota</taxon>
        <taxon>Glomeromycotina</taxon>
        <taxon>Glomeromycetes</taxon>
        <taxon>Diversisporales</taxon>
        <taxon>Gigasporaceae</taxon>
        <taxon>Scutellospora</taxon>
    </lineage>
</organism>
<proteinExistence type="predicted"/>
<protein>
    <submittedName>
        <fullName evidence="1">6948_t:CDS:1</fullName>
    </submittedName>
</protein>